<accession>A0A6C0KXS9</accession>
<protein>
    <submittedName>
        <fullName evidence="1">Uncharacterized protein</fullName>
    </submittedName>
</protein>
<sequence length="507" mass="58404">MESKVPGCINELINTIKNELLLVTLNQEGGGDDDVSMEVVAEVSEAAEVAEGAETVTKKKPSHSISSTIVYVLKKYRFWPALQVKKFFANKNLILLHNTYKRMDVRHFQKLYDQCRSIVLDFSAPEGENIVVTYTHSIPDRISDTDYKKVMKDTDIIESSYEGTVVTVYYYKGIWYFGTTSCPTIDSSRYFHPTKTHGTMLDEVIANITDAPSVPTTKEESMTMRQAFANSTFDTEKAYAFILVHHQNSHVMNYTSTLGENYMKLVHIVTRSRTSYVDDDLTHQPFSGMKIIYPTKFATPDIAIQYLYTAPDAYGFIVRTNEGKMLKVSIDSIVQKEDHDIGNPNPWYNMLHVYMKQKATYKINDYIKEFDVKLTLPKSSRGIDMDPTYIIHTSIVTMRDFLLKFYNDTTTFDMDTQRYTINKEADAKYAPIIRFHLVQLRNIQVTRHKHAVINDKTVYIYLCRSQTIKNLRMLIKYFATTWIEGPKLNGIPYRAAESLVELNKLLD</sequence>
<reference evidence="1" key="1">
    <citation type="journal article" date="2020" name="Nature">
        <title>Giant virus diversity and host interactions through global metagenomics.</title>
        <authorList>
            <person name="Schulz F."/>
            <person name="Roux S."/>
            <person name="Paez-Espino D."/>
            <person name="Jungbluth S."/>
            <person name="Walsh D.A."/>
            <person name="Denef V.J."/>
            <person name="McMahon K.D."/>
            <person name="Konstantinidis K.T."/>
            <person name="Eloe-Fadrosh E.A."/>
            <person name="Kyrpides N.C."/>
            <person name="Woyke T."/>
        </authorList>
    </citation>
    <scope>NUCLEOTIDE SEQUENCE</scope>
    <source>
        <strain evidence="1">GVMAG-S-3300013094-100</strain>
    </source>
</reference>
<name>A0A6C0KXS9_9ZZZZ</name>
<proteinExistence type="predicted"/>
<organism evidence="1">
    <name type="scientific">viral metagenome</name>
    <dbReference type="NCBI Taxonomy" id="1070528"/>
    <lineage>
        <taxon>unclassified sequences</taxon>
        <taxon>metagenomes</taxon>
        <taxon>organismal metagenomes</taxon>
    </lineage>
</organism>
<evidence type="ECO:0000313" key="1">
    <source>
        <dbReference type="EMBL" id="QHU21138.1"/>
    </source>
</evidence>
<dbReference type="AlphaFoldDB" id="A0A6C0KXS9"/>
<dbReference type="EMBL" id="MN740980">
    <property type="protein sequence ID" value="QHU21138.1"/>
    <property type="molecule type" value="Genomic_DNA"/>
</dbReference>